<gene>
    <name evidence="3" type="ORF">ACFO5X_07815</name>
</gene>
<evidence type="ECO:0000313" key="3">
    <source>
        <dbReference type="EMBL" id="MFC4668455.1"/>
    </source>
</evidence>
<sequence>MKPILTRAAAAATAILLATGANAATLLFEDTFAADDKGGSSYTPTTSLTNWDVLAGNVDILNGGPGWGCTDTCLDLDGTGSNAPAYLRTKSTFSLLAGKEYSLTFDFPAGTQNDALRIGFTDGTTNILALDFDSYSFPDSLGALFTPGANADVYIFVELLARPNNLGPYLDKVTLTGPDGTTEPGVVPLPAGGLLLLTGLAALGLRRRRTA</sequence>
<evidence type="ECO:0000256" key="2">
    <source>
        <dbReference type="SAM" id="SignalP"/>
    </source>
</evidence>
<dbReference type="RefSeq" id="WP_380716738.1">
    <property type="nucleotide sequence ID" value="NZ_JBHSGI010000005.1"/>
</dbReference>
<feature type="transmembrane region" description="Helical" evidence="1">
    <location>
        <begin position="185"/>
        <end position="205"/>
    </location>
</feature>
<evidence type="ECO:0000313" key="4">
    <source>
        <dbReference type="Proteomes" id="UP001595973"/>
    </source>
</evidence>
<keyword evidence="1" id="KW-0472">Membrane</keyword>
<protein>
    <submittedName>
        <fullName evidence="3">VPLPA-CTERM sorting domain-containing protein</fullName>
    </submittedName>
</protein>
<keyword evidence="2" id="KW-0732">Signal</keyword>
<feature type="signal peptide" evidence="2">
    <location>
        <begin position="1"/>
        <end position="23"/>
    </location>
</feature>
<name>A0ABV9KE38_9RHOB</name>
<comment type="caution">
    <text evidence="3">The sequence shown here is derived from an EMBL/GenBank/DDBJ whole genome shotgun (WGS) entry which is preliminary data.</text>
</comment>
<feature type="chain" id="PRO_5045062708" evidence="2">
    <location>
        <begin position="24"/>
        <end position="211"/>
    </location>
</feature>
<keyword evidence="1" id="KW-0812">Transmembrane</keyword>
<organism evidence="3 4">
    <name type="scientific">Seohaeicola nanhaiensis</name>
    <dbReference type="NCBI Taxonomy" id="1387282"/>
    <lineage>
        <taxon>Bacteria</taxon>
        <taxon>Pseudomonadati</taxon>
        <taxon>Pseudomonadota</taxon>
        <taxon>Alphaproteobacteria</taxon>
        <taxon>Rhodobacterales</taxon>
        <taxon>Roseobacteraceae</taxon>
        <taxon>Seohaeicola</taxon>
    </lineage>
</organism>
<keyword evidence="4" id="KW-1185">Reference proteome</keyword>
<accession>A0ABV9KE38</accession>
<proteinExistence type="predicted"/>
<dbReference type="Proteomes" id="UP001595973">
    <property type="component" value="Unassembled WGS sequence"/>
</dbReference>
<dbReference type="InterPro" id="IPR022472">
    <property type="entry name" value="VPLPA-CTERM"/>
</dbReference>
<dbReference type="NCBIfam" id="TIGR03370">
    <property type="entry name" value="VPLPA-CTERM"/>
    <property type="match status" value="1"/>
</dbReference>
<reference evidence="4" key="1">
    <citation type="journal article" date="2019" name="Int. J. Syst. Evol. Microbiol.">
        <title>The Global Catalogue of Microorganisms (GCM) 10K type strain sequencing project: providing services to taxonomists for standard genome sequencing and annotation.</title>
        <authorList>
            <consortium name="The Broad Institute Genomics Platform"/>
            <consortium name="The Broad Institute Genome Sequencing Center for Infectious Disease"/>
            <person name="Wu L."/>
            <person name="Ma J."/>
        </authorList>
    </citation>
    <scope>NUCLEOTIDE SEQUENCE [LARGE SCALE GENOMIC DNA]</scope>
    <source>
        <strain evidence="4">CGMCC 4.7283</strain>
    </source>
</reference>
<evidence type="ECO:0000256" key="1">
    <source>
        <dbReference type="SAM" id="Phobius"/>
    </source>
</evidence>
<keyword evidence="1" id="KW-1133">Transmembrane helix</keyword>
<dbReference type="EMBL" id="JBHSGI010000005">
    <property type="protein sequence ID" value="MFC4668455.1"/>
    <property type="molecule type" value="Genomic_DNA"/>
</dbReference>